<dbReference type="EMBL" id="OIVN01000725">
    <property type="protein sequence ID" value="SPC84663.1"/>
    <property type="molecule type" value="Genomic_DNA"/>
</dbReference>
<gene>
    <name evidence="1" type="ORF">FSB_LOCUS12545</name>
</gene>
<sequence>MLPANRELPRRSRSHHLSNAPGLAGQLVASRKDSAREGGCPGEKCIESSQRIFPCKFVPVRARSRFAGIRAWVREIWSPRTEATGVFLVRLRTVFRSGFRLDPGRLCAQAWQRRWESSGIFSTALFRRPVFTCVVDVAPDIGFRRSWYRRKACATYFSTVQALHRGELGFARYDLANRGRWNVPYAKGPLSGSGRLGSGCLVLRADTRENPGGTAKNLPQFTCHSLSDALALNRLTHGSKVKVGFQILGFLSKTLLFLLLLSLSLLAPISRSGSPFALLSLFGRQRLRTKILSDPLQLGPRAKTLRQEVHFSYHTQLSDRQELLRSSRNLSQKMTPWHKEHSNGLRSQDHILRTQARLCARPVPFEKVFLTRNKLIRKPGHVGKKTHSCTTWNSRIAKNLPGLAGIPIGKLSLKRTKNTPVASVRGTISHKSKLGFPRNPEPCKNLRKNALGVKRVFPPGQPPSRAESFLTRNKLIREPGCVGKITTPATTWNSRFADSIPRLTGIFAGKVHTKTAPTPRLPGAITLSSELRFAQTLYRWKEDVESFPKICCMTHFEFRKTSKTALENRIKKGYAHENRGGFRWRAGVEG</sequence>
<accession>A0A2N9FBT0</accession>
<organism evidence="1">
    <name type="scientific">Fagus sylvatica</name>
    <name type="common">Beechnut</name>
    <dbReference type="NCBI Taxonomy" id="28930"/>
    <lineage>
        <taxon>Eukaryota</taxon>
        <taxon>Viridiplantae</taxon>
        <taxon>Streptophyta</taxon>
        <taxon>Embryophyta</taxon>
        <taxon>Tracheophyta</taxon>
        <taxon>Spermatophyta</taxon>
        <taxon>Magnoliopsida</taxon>
        <taxon>eudicotyledons</taxon>
        <taxon>Gunneridae</taxon>
        <taxon>Pentapetalae</taxon>
        <taxon>rosids</taxon>
        <taxon>fabids</taxon>
        <taxon>Fagales</taxon>
        <taxon>Fagaceae</taxon>
        <taxon>Fagus</taxon>
    </lineage>
</organism>
<reference evidence="1" key="1">
    <citation type="submission" date="2018-02" db="EMBL/GenBank/DDBJ databases">
        <authorList>
            <person name="Cohen D.B."/>
            <person name="Kent A.D."/>
        </authorList>
    </citation>
    <scope>NUCLEOTIDE SEQUENCE</scope>
</reference>
<name>A0A2N9FBT0_FAGSY</name>
<dbReference type="AlphaFoldDB" id="A0A2N9FBT0"/>
<protein>
    <submittedName>
        <fullName evidence="1">Uncharacterized protein</fullName>
    </submittedName>
</protein>
<evidence type="ECO:0000313" key="1">
    <source>
        <dbReference type="EMBL" id="SPC84663.1"/>
    </source>
</evidence>
<proteinExistence type="predicted"/>